<dbReference type="SMR" id="A0A1I7SS13"/>
<evidence type="ECO:0000313" key="3">
    <source>
        <dbReference type="Proteomes" id="UP000095284"/>
    </source>
</evidence>
<accession>A0A1I7SS13</accession>
<evidence type="ECO:0000313" key="2">
    <source>
        <dbReference type="EMBL" id="CAD5220051.1"/>
    </source>
</evidence>
<evidence type="ECO:0000313" key="4">
    <source>
        <dbReference type="Proteomes" id="UP000659654"/>
    </source>
</evidence>
<organism evidence="3 5">
    <name type="scientific">Bursaphelenchus xylophilus</name>
    <name type="common">Pinewood nematode worm</name>
    <name type="synonym">Aphelenchoides xylophilus</name>
    <dbReference type="NCBI Taxonomy" id="6326"/>
    <lineage>
        <taxon>Eukaryota</taxon>
        <taxon>Metazoa</taxon>
        <taxon>Ecdysozoa</taxon>
        <taxon>Nematoda</taxon>
        <taxon>Chromadorea</taxon>
        <taxon>Rhabditida</taxon>
        <taxon>Tylenchina</taxon>
        <taxon>Tylenchomorpha</taxon>
        <taxon>Aphelenchoidea</taxon>
        <taxon>Aphelenchoididae</taxon>
        <taxon>Bursaphelenchus</taxon>
    </lineage>
</organism>
<name>A0A1I7SS13_BURXY</name>
<dbReference type="EMBL" id="CAJFCV020000003">
    <property type="protein sequence ID" value="CAG9105812.1"/>
    <property type="molecule type" value="Genomic_DNA"/>
</dbReference>
<reference evidence="5" key="1">
    <citation type="submission" date="2016-11" db="UniProtKB">
        <authorList>
            <consortium name="WormBaseParasite"/>
        </authorList>
    </citation>
    <scope>IDENTIFICATION</scope>
</reference>
<gene>
    <name evidence="2" type="ORF">BXYJ_LOCUS5985</name>
</gene>
<dbReference type="WBParaSite" id="BXY_1583000.1">
    <property type="protein sequence ID" value="BXY_1583000.1"/>
    <property type="gene ID" value="BXY_1583000"/>
</dbReference>
<dbReference type="Proteomes" id="UP000582659">
    <property type="component" value="Unassembled WGS sequence"/>
</dbReference>
<evidence type="ECO:0000256" key="1">
    <source>
        <dbReference type="SAM" id="MobiDB-lite"/>
    </source>
</evidence>
<feature type="compositionally biased region" description="Low complexity" evidence="1">
    <location>
        <begin position="60"/>
        <end position="74"/>
    </location>
</feature>
<dbReference type="AlphaFoldDB" id="A0A1I7SS13"/>
<feature type="region of interest" description="Disordered" evidence="1">
    <location>
        <begin position="59"/>
        <end position="78"/>
    </location>
</feature>
<dbReference type="Proteomes" id="UP000095284">
    <property type="component" value="Unplaced"/>
</dbReference>
<dbReference type="Proteomes" id="UP000659654">
    <property type="component" value="Unassembled WGS sequence"/>
</dbReference>
<protein>
    <submittedName>
        <fullName evidence="2">(pine wood nematode) hypothetical protein</fullName>
    </submittedName>
</protein>
<proteinExistence type="predicted"/>
<reference evidence="2" key="2">
    <citation type="submission" date="2020-09" db="EMBL/GenBank/DDBJ databases">
        <authorList>
            <person name="Kikuchi T."/>
        </authorList>
    </citation>
    <scope>NUCLEOTIDE SEQUENCE</scope>
    <source>
        <strain evidence="2">Ka4C1</strain>
    </source>
</reference>
<evidence type="ECO:0000313" key="5">
    <source>
        <dbReference type="WBParaSite" id="BXY_1583000.1"/>
    </source>
</evidence>
<dbReference type="EMBL" id="CAJFDI010000003">
    <property type="protein sequence ID" value="CAD5220051.1"/>
    <property type="molecule type" value="Genomic_DNA"/>
</dbReference>
<keyword evidence="4" id="KW-1185">Reference proteome</keyword>
<sequence length="212" mass="23010">MSSIQIPGDSCSYWDIRLTISSYLEIFGRFPSADASRRTVSTASAPSAIQLASMMALTATDSATRPTTPSSRGRSPPRMRKIGIVQDSIPTVLPIKKEEDDRKGMRAVLTALVTSDERRRSRQTVKFPLECQPQPFNTQTTLFHEAGAEGVYMIRTKRDFDELKASPLFSDAVPTNTTSQDVGDSGVFGATALVDGAEQGSTDAEEGVSRQV</sequence>